<dbReference type="InterPro" id="IPR014001">
    <property type="entry name" value="Helicase_ATP-bd"/>
</dbReference>
<dbReference type="GO" id="GO:0016787">
    <property type="term" value="F:hydrolase activity"/>
    <property type="evidence" value="ECO:0007669"/>
    <property type="project" value="UniProtKB-KW"/>
</dbReference>
<evidence type="ECO:0000256" key="5">
    <source>
        <dbReference type="ARBA" id="ARBA00022741"/>
    </source>
</evidence>
<dbReference type="InterPro" id="IPR038257">
    <property type="entry name" value="CRISPR-assoc_Cas3_HD_sf"/>
</dbReference>
<dbReference type="EC" id="3.1.-.-" evidence="13"/>
<dbReference type="InterPro" id="IPR054712">
    <property type="entry name" value="Cas3-like_dom"/>
</dbReference>
<reference evidence="13 14" key="1">
    <citation type="submission" date="2022-08" db="EMBL/GenBank/DDBJ databases">
        <title>Bacterial and archaeal communities from various locations to study Microbial Dark Matter (Phase II).</title>
        <authorList>
            <person name="Stepanauskas R."/>
        </authorList>
    </citation>
    <scope>NUCLEOTIDE SEQUENCE [LARGE SCALE GENOMIC DNA]</scope>
    <source>
        <strain evidence="13 14">PD1</strain>
    </source>
</reference>
<dbReference type="PROSITE" id="PS51192">
    <property type="entry name" value="HELICASE_ATP_BIND_1"/>
    <property type="match status" value="1"/>
</dbReference>
<keyword evidence="3" id="KW-0540">Nuclease</keyword>
<keyword evidence="8" id="KW-0067">ATP-binding</keyword>
<evidence type="ECO:0000256" key="2">
    <source>
        <dbReference type="ARBA" id="ARBA00009046"/>
    </source>
</evidence>
<comment type="similarity">
    <text evidence="10">Belongs to the DEAD box helicase family.</text>
</comment>
<evidence type="ECO:0000256" key="10">
    <source>
        <dbReference type="ARBA" id="ARBA00038437"/>
    </source>
</evidence>
<keyword evidence="9" id="KW-0051">Antiviral defense</keyword>
<sequence length="757" mass="85359">MSVQEVYQKVLGEMPYEHQEKAWDALTQGKSIVLRAPTGSGKTEAVFLPFCFGSDGQLPLRLIYALPLRSLANQIAERLKEHAEKLGKSNWRISIQHGQKPESVLFAADVVVATVDQVISSYACTPLTLPLRHGNIPAGAVASSFLVFDEVHLFDPELALQGVRLICERLCKMGLPFAILSATLPDSALEFFQREFGCEVIDTQTEITERDVKMEFCENELTGKAVEEAMEQGHQKILAVVNTVERAIELFQQVQSLAEQYGYCSNLLHARFLPDDRQLKEQWVDGHFGKNAPEGKCLLIATQVVEVGLDISADCLLTELAPIDALIQRAGRCARWGGSGIVKVFKVKEAAPYDKELVDSTEYALSREPSLTLCWQKAKNWVNEVLSERYKQVLEQNRTYEQVVAGLSYAAFRGDRSKVERAIRDTQSVEVTLHSDPQSLDKNVLRLPTISVHIGIAKSWLKNGAKAWRLEVDKEGLDAEIRVRCEPITERSRICLGDRLIFEPSKLAYDCQLGLRFGVKGKDFEPLPKRERTQLEVAYQTEPWICHAVKTVHWMEKMLERNYRAAEGLAKLLGISTDEVKKAAKLAALLHDFGKLTVEWQQKAGVNKNASGCELLAHTASRNYTHFPSHATVSAYALWDALREVIPCQLGKAVLFAIAHHHSVRAKQVPNYRLHPSWQQAVKETLNKIGLDSICLQKVRDEQLSGTDLRDHFPPLEYDCLYTAYILMSRWLRLADRMATEGSEDAVFRYEDWFGRL</sequence>
<dbReference type="InterPro" id="IPR011545">
    <property type="entry name" value="DEAD/DEAH_box_helicase_dom"/>
</dbReference>
<dbReference type="GO" id="GO:0004519">
    <property type="term" value="F:endonuclease activity"/>
    <property type="evidence" value="ECO:0007669"/>
    <property type="project" value="UniProtKB-KW"/>
</dbReference>
<dbReference type="EMBL" id="JANUCP010000006">
    <property type="protein sequence ID" value="MCS3920670.1"/>
    <property type="molecule type" value="Genomic_DNA"/>
</dbReference>
<evidence type="ECO:0000259" key="12">
    <source>
        <dbReference type="PROSITE" id="PS51643"/>
    </source>
</evidence>
<dbReference type="SUPFAM" id="SSF109604">
    <property type="entry name" value="HD-domain/PDEase-like"/>
    <property type="match status" value="1"/>
</dbReference>
<evidence type="ECO:0000256" key="7">
    <source>
        <dbReference type="ARBA" id="ARBA00022806"/>
    </source>
</evidence>
<dbReference type="InterPro" id="IPR006483">
    <property type="entry name" value="CRISPR-assoc_Cas3_HD"/>
</dbReference>
<dbReference type="SMART" id="SM00487">
    <property type="entry name" value="DEXDc"/>
    <property type="match status" value="1"/>
</dbReference>
<comment type="similarity">
    <text evidence="1">In the N-terminal section; belongs to the CRISPR-associated nuclease Cas3-HD family.</text>
</comment>
<dbReference type="SUPFAM" id="SSF52540">
    <property type="entry name" value="P-loop containing nucleoside triphosphate hydrolases"/>
    <property type="match status" value="1"/>
</dbReference>
<evidence type="ECO:0000256" key="1">
    <source>
        <dbReference type="ARBA" id="ARBA00006847"/>
    </source>
</evidence>
<accession>A0ABT2ES28</accession>
<dbReference type="InterPro" id="IPR001650">
    <property type="entry name" value="Helicase_C-like"/>
</dbReference>
<organism evidence="13 14">
    <name type="scientific">Candidatus Fervidibacter sacchari</name>
    <dbReference type="NCBI Taxonomy" id="1448929"/>
    <lineage>
        <taxon>Bacteria</taxon>
        <taxon>Candidatus Fervidibacterota</taxon>
        <taxon>Candidatus Fervidibacter</taxon>
    </lineage>
</organism>
<dbReference type="Gene3D" id="3.40.50.300">
    <property type="entry name" value="P-loop containing nucleotide triphosphate hydrolases"/>
    <property type="match status" value="2"/>
</dbReference>
<proteinExistence type="inferred from homology"/>
<name>A0ABT2ES28_9BACT</name>
<evidence type="ECO:0000256" key="6">
    <source>
        <dbReference type="ARBA" id="ARBA00022801"/>
    </source>
</evidence>
<protein>
    <submittedName>
        <fullName evidence="13">CRISPR-associated endonuclease/helicase Cas3</fullName>
        <ecNumber evidence="13">3.1.-.-</ecNumber>
        <ecNumber evidence="13">3.6.4.-</ecNumber>
    </submittedName>
</protein>
<dbReference type="SMART" id="SM00490">
    <property type="entry name" value="HELICc"/>
    <property type="match status" value="1"/>
</dbReference>
<evidence type="ECO:0000256" key="4">
    <source>
        <dbReference type="ARBA" id="ARBA00022723"/>
    </source>
</evidence>
<dbReference type="CDD" id="cd09641">
    <property type="entry name" value="Cas3''_I"/>
    <property type="match status" value="1"/>
</dbReference>
<evidence type="ECO:0000313" key="14">
    <source>
        <dbReference type="Proteomes" id="UP001204798"/>
    </source>
</evidence>
<dbReference type="InterPro" id="IPR006474">
    <property type="entry name" value="Helicase_Cas3_CRISPR-ass_core"/>
</dbReference>
<comment type="caution">
    <text evidence="13">The sequence shown here is derived from an EMBL/GenBank/DDBJ whole genome shotgun (WGS) entry which is preliminary data.</text>
</comment>
<evidence type="ECO:0000259" key="11">
    <source>
        <dbReference type="PROSITE" id="PS51192"/>
    </source>
</evidence>
<evidence type="ECO:0000256" key="8">
    <source>
        <dbReference type="ARBA" id="ARBA00022840"/>
    </source>
</evidence>
<feature type="domain" description="Helicase ATP-binding" evidence="11">
    <location>
        <begin position="23"/>
        <end position="202"/>
    </location>
</feature>
<comment type="similarity">
    <text evidence="2">In the central section; belongs to the CRISPR-associated helicase Cas3 family.</text>
</comment>
<dbReference type="Pfam" id="PF00270">
    <property type="entry name" value="DEAD"/>
    <property type="match status" value="1"/>
</dbReference>
<dbReference type="Gene3D" id="1.10.3210.30">
    <property type="match status" value="1"/>
</dbReference>
<evidence type="ECO:0000313" key="13">
    <source>
        <dbReference type="EMBL" id="MCS3920670.1"/>
    </source>
</evidence>
<dbReference type="Pfam" id="PF18019">
    <property type="entry name" value="Cas3_HD"/>
    <property type="match status" value="1"/>
</dbReference>
<keyword evidence="14" id="KW-1185">Reference proteome</keyword>
<dbReference type="RefSeq" id="WP_259100643.1">
    <property type="nucleotide sequence ID" value="NZ_CP130454.1"/>
</dbReference>
<feature type="domain" description="HD Cas3-type" evidence="12">
    <location>
        <begin position="537"/>
        <end position="738"/>
    </location>
</feature>
<evidence type="ECO:0000256" key="9">
    <source>
        <dbReference type="ARBA" id="ARBA00023118"/>
    </source>
</evidence>
<keyword evidence="13" id="KW-0255">Endonuclease</keyword>
<dbReference type="PROSITE" id="PS51643">
    <property type="entry name" value="HD_CAS3"/>
    <property type="match status" value="1"/>
</dbReference>
<dbReference type="InterPro" id="IPR050079">
    <property type="entry name" value="DEAD_box_RNA_helicase"/>
</dbReference>
<dbReference type="PANTHER" id="PTHR47959:SF16">
    <property type="entry name" value="CRISPR-ASSOCIATED NUCLEASE_HELICASE CAS3-RELATED"/>
    <property type="match status" value="1"/>
</dbReference>
<dbReference type="NCBIfam" id="TIGR01587">
    <property type="entry name" value="cas3_core"/>
    <property type="match status" value="1"/>
</dbReference>
<evidence type="ECO:0000256" key="3">
    <source>
        <dbReference type="ARBA" id="ARBA00022722"/>
    </source>
</evidence>
<dbReference type="NCBIfam" id="TIGR01596">
    <property type="entry name" value="cas3_HD"/>
    <property type="match status" value="1"/>
</dbReference>
<dbReference type="PANTHER" id="PTHR47959">
    <property type="entry name" value="ATP-DEPENDENT RNA HELICASE RHLE-RELATED"/>
    <property type="match status" value="1"/>
</dbReference>
<dbReference type="InterPro" id="IPR027417">
    <property type="entry name" value="P-loop_NTPase"/>
</dbReference>
<keyword evidence="6 13" id="KW-0378">Hydrolase</keyword>
<gene>
    <name evidence="13" type="ORF">M2350_003105</name>
</gene>
<keyword evidence="4" id="KW-0479">Metal-binding</keyword>
<dbReference type="Proteomes" id="UP001204798">
    <property type="component" value="Unassembled WGS sequence"/>
</dbReference>
<keyword evidence="5" id="KW-0547">Nucleotide-binding</keyword>
<dbReference type="Pfam" id="PF22590">
    <property type="entry name" value="Cas3-like_C_2"/>
    <property type="match status" value="1"/>
</dbReference>
<keyword evidence="7" id="KW-0347">Helicase</keyword>
<dbReference type="EC" id="3.6.4.-" evidence="13"/>